<dbReference type="Pfam" id="PF00941">
    <property type="entry name" value="FAD_binding_5"/>
    <property type="match status" value="1"/>
</dbReference>
<name>A0A537LHZ4_9BACT</name>
<dbReference type="PROSITE" id="PS51387">
    <property type="entry name" value="FAD_PCMH"/>
    <property type="match status" value="1"/>
</dbReference>
<dbReference type="InterPro" id="IPR016169">
    <property type="entry name" value="FAD-bd_PCMH_sub2"/>
</dbReference>
<protein>
    <submittedName>
        <fullName evidence="5">Xanthine dehydrogenase family protein subunit M</fullName>
    </submittedName>
</protein>
<keyword evidence="1" id="KW-0285">Flavoprotein</keyword>
<feature type="domain" description="FAD-binding PCMH-type" evidence="4">
    <location>
        <begin position="1"/>
        <end position="168"/>
    </location>
</feature>
<dbReference type="SUPFAM" id="SSF55447">
    <property type="entry name" value="CO dehydrogenase flavoprotein C-terminal domain-like"/>
    <property type="match status" value="1"/>
</dbReference>
<comment type="caution">
    <text evidence="5">The sequence shown here is derived from an EMBL/GenBank/DDBJ whole genome shotgun (WGS) entry which is preliminary data.</text>
</comment>
<dbReference type="Gene3D" id="3.30.390.50">
    <property type="entry name" value="CO dehydrogenase flavoprotein, C-terminal domain"/>
    <property type="match status" value="1"/>
</dbReference>
<evidence type="ECO:0000259" key="4">
    <source>
        <dbReference type="PROSITE" id="PS51387"/>
    </source>
</evidence>
<dbReference type="Pfam" id="PF03450">
    <property type="entry name" value="CO_deh_flav_C"/>
    <property type="match status" value="1"/>
</dbReference>
<dbReference type="Gene3D" id="3.30.43.10">
    <property type="entry name" value="Uridine Diphospho-n-acetylenolpyruvylglucosamine Reductase, domain 2"/>
    <property type="match status" value="1"/>
</dbReference>
<dbReference type="InterPro" id="IPR036683">
    <property type="entry name" value="CO_DH_flav_C_dom_sf"/>
</dbReference>
<dbReference type="PANTHER" id="PTHR42659:SF2">
    <property type="entry name" value="XANTHINE DEHYDROGENASE SUBUNIT C-RELATED"/>
    <property type="match status" value="1"/>
</dbReference>
<dbReference type="InterPro" id="IPR002346">
    <property type="entry name" value="Mopterin_DH_FAD-bd"/>
</dbReference>
<dbReference type="InterPro" id="IPR051312">
    <property type="entry name" value="Diverse_Substr_Oxidored"/>
</dbReference>
<evidence type="ECO:0000256" key="3">
    <source>
        <dbReference type="ARBA" id="ARBA00023002"/>
    </source>
</evidence>
<evidence type="ECO:0000313" key="5">
    <source>
        <dbReference type="EMBL" id="TMJ07641.1"/>
    </source>
</evidence>
<dbReference type="Gene3D" id="3.30.465.10">
    <property type="match status" value="1"/>
</dbReference>
<keyword evidence="3" id="KW-0560">Oxidoreductase</keyword>
<dbReference type="EMBL" id="VBAJ01000161">
    <property type="protein sequence ID" value="TMJ07641.1"/>
    <property type="molecule type" value="Genomic_DNA"/>
</dbReference>
<dbReference type="GO" id="GO:0016491">
    <property type="term" value="F:oxidoreductase activity"/>
    <property type="evidence" value="ECO:0007669"/>
    <property type="project" value="UniProtKB-KW"/>
</dbReference>
<dbReference type="InterPro" id="IPR016166">
    <property type="entry name" value="FAD-bd_PCMH"/>
</dbReference>
<proteinExistence type="predicted"/>
<dbReference type="SMART" id="SM01092">
    <property type="entry name" value="CO_deh_flav_C"/>
    <property type="match status" value="1"/>
</dbReference>
<dbReference type="SUPFAM" id="SSF56176">
    <property type="entry name" value="FAD-binding/transporter-associated domain-like"/>
    <property type="match status" value="1"/>
</dbReference>
<dbReference type="InterPro" id="IPR005107">
    <property type="entry name" value="CO_DH_flav_C"/>
</dbReference>
<dbReference type="InterPro" id="IPR016167">
    <property type="entry name" value="FAD-bd_PCMH_sub1"/>
</dbReference>
<dbReference type="PANTHER" id="PTHR42659">
    <property type="entry name" value="XANTHINE DEHYDROGENASE SUBUNIT C-RELATED"/>
    <property type="match status" value="1"/>
</dbReference>
<evidence type="ECO:0000256" key="1">
    <source>
        <dbReference type="ARBA" id="ARBA00022630"/>
    </source>
</evidence>
<sequence>MDVLLPRTLEEALEMKAAAPAALPIAGGTDVMVELNFDRRRPSALLDISRLPELGMWRKQDGTCFLGAGVTYSRIVNHLTMFPALVQASRTVGSPQIRNRGTVGGNLGTASPAGDALPVLAAYDAEVVLVNASGRRTLPWHQFMVGPKKTVIGPDELILGAQWKIVRGPGSFSKVGTRNAMVIAVASLCLLLDEENRTVRVALGSVGPTILRAVDAEQFLARALQEAGAWDDARTPVPPAAVEEFAGRVGQAARPIDDVRGSAAYRRHACAVLARRALSWALNDRKLTGTR</sequence>
<dbReference type="InterPro" id="IPR036318">
    <property type="entry name" value="FAD-bd_PCMH-like_sf"/>
</dbReference>
<dbReference type="AlphaFoldDB" id="A0A537LHZ4"/>
<keyword evidence="2" id="KW-0274">FAD</keyword>
<organism evidence="5 6">
    <name type="scientific">Candidatus Segetimicrobium genomatis</name>
    <dbReference type="NCBI Taxonomy" id="2569760"/>
    <lineage>
        <taxon>Bacteria</taxon>
        <taxon>Bacillati</taxon>
        <taxon>Candidatus Sysuimicrobiota</taxon>
        <taxon>Candidatus Sysuimicrobiia</taxon>
        <taxon>Candidatus Sysuimicrobiales</taxon>
        <taxon>Candidatus Segetimicrobiaceae</taxon>
        <taxon>Candidatus Segetimicrobium</taxon>
    </lineage>
</organism>
<evidence type="ECO:0000256" key="2">
    <source>
        <dbReference type="ARBA" id="ARBA00022827"/>
    </source>
</evidence>
<evidence type="ECO:0000313" key="6">
    <source>
        <dbReference type="Proteomes" id="UP000318661"/>
    </source>
</evidence>
<dbReference type="Proteomes" id="UP000318661">
    <property type="component" value="Unassembled WGS sequence"/>
</dbReference>
<dbReference type="GO" id="GO:0071949">
    <property type="term" value="F:FAD binding"/>
    <property type="evidence" value="ECO:0007669"/>
    <property type="project" value="InterPro"/>
</dbReference>
<reference evidence="5 6" key="1">
    <citation type="journal article" date="2019" name="Nat. Microbiol.">
        <title>Mediterranean grassland soil C-N compound turnover is dependent on rainfall and depth, and is mediated by genomically divergent microorganisms.</title>
        <authorList>
            <person name="Diamond S."/>
            <person name="Andeer P.F."/>
            <person name="Li Z."/>
            <person name="Crits-Christoph A."/>
            <person name="Burstein D."/>
            <person name="Anantharaman K."/>
            <person name="Lane K.R."/>
            <person name="Thomas B.C."/>
            <person name="Pan C."/>
            <person name="Northen T.R."/>
            <person name="Banfield J.F."/>
        </authorList>
    </citation>
    <scope>NUCLEOTIDE SEQUENCE [LARGE SCALE GENOMIC DNA]</scope>
    <source>
        <strain evidence="5">NP_2</strain>
    </source>
</reference>
<accession>A0A537LHZ4</accession>
<gene>
    <name evidence="5" type="ORF">E6G99_06155</name>
</gene>